<feature type="region of interest" description="Disordered" evidence="1">
    <location>
        <begin position="1"/>
        <end position="20"/>
    </location>
</feature>
<dbReference type="OrthoDB" id="269227at2759"/>
<dbReference type="PANTHER" id="PTHR11552:SF147">
    <property type="entry name" value="CHOLINE DEHYDROGENASE, MITOCHONDRIAL"/>
    <property type="match status" value="1"/>
</dbReference>
<dbReference type="GO" id="GO:0050660">
    <property type="term" value="F:flavin adenine dinucleotide binding"/>
    <property type="evidence" value="ECO:0007669"/>
    <property type="project" value="InterPro"/>
</dbReference>
<evidence type="ECO:0000313" key="3">
    <source>
        <dbReference type="Proteomes" id="UP000708208"/>
    </source>
</evidence>
<protein>
    <recommendedName>
        <fullName evidence="4">Glucose-methanol-choline oxidoreductase N-terminal domain-containing protein</fullName>
    </recommendedName>
</protein>
<proteinExistence type="predicted"/>
<dbReference type="AlphaFoldDB" id="A0A8J2JH49"/>
<dbReference type="InterPro" id="IPR012132">
    <property type="entry name" value="GMC_OxRdtase"/>
</dbReference>
<dbReference type="GO" id="GO:0016491">
    <property type="term" value="F:oxidoreductase activity"/>
    <property type="evidence" value="ECO:0007669"/>
    <property type="project" value="TreeGrafter"/>
</dbReference>
<organism evidence="2 3">
    <name type="scientific">Allacma fusca</name>
    <dbReference type="NCBI Taxonomy" id="39272"/>
    <lineage>
        <taxon>Eukaryota</taxon>
        <taxon>Metazoa</taxon>
        <taxon>Ecdysozoa</taxon>
        <taxon>Arthropoda</taxon>
        <taxon>Hexapoda</taxon>
        <taxon>Collembola</taxon>
        <taxon>Symphypleona</taxon>
        <taxon>Sminthuridae</taxon>
        <taxon>Allacma</taxon>
    </lineage>
</organism>
<reference evidence="2" key="1">
    <citation type="submission" date="2021-06" db="EMBL/GenBank/DDBJ databases">
        <authorList>
            <person name="Hodson N. C."/>
            <person name="Mongue J. A."/>
            <person name="Jaron S. K."/>
        </authorList>
    </citation>
    <scope>NUCLEOTIDE SEQUENCE</scope>
</reference>
<name>A0A8J2JH49_9HEXA</name>
<dbReference type="Pfam" id="PF13450">
    <property type="entry name" value="NAD_binding_8"/>
    <property type="match status" value="1"/>
</dbReference>
<feature type="non-terminal residue" evidence="2">
    <location>
        <position position="1"/>
    </location>
</feature>
<sequence length="113" mass="12651">EINNGLVQKETDSLGGPDQNFWSGQESQRYARVYQLNDYSMNFITTFWDTDATFDFIIVGAGSTGAVLANRLSENFSVLVLEAGKDKVDKLNPRFCSYSDSQHNITIAARIVF</sequence>
<comment type="caution">
    <text evidence="2">The sequence shown here is derived from an EMBL/GenBank/DDBJ whole genome shotgun (WGS) entry which is preliminary data.</text>
</comment>
<keyword evidence="3" id="KW-1185">Reference proteome</keyword>
<evidence type="ECO:0008006" key="4">
    <source>
        <dbReference type="Google" id="ProtNLM"/>
    </source>
</evidence>
<dbReference type="Proteomes" id="UP000708208">
    <property type="component" value="Unassembled WGS sequence"/>
</dbReference>
<dbReference type="PANTHER" id="PTHR11552">
    <property type="entry name" value="GLUCOSE-METHANOL-CHOLINE GMC OXIDOREDUCTASE"/>
    <property type="match status" value="1"/>
</dbReference>
<dbReference type="EMBL" id="CAJVCH010055247">
    <property type="protein sequence ID" value="CAG7718687.1"/>
    <property type="molecule type" value="Genomic_DNA"/>
</dbReference>
<evidence type="ECO:0000313" key="2">
    <source>
        <dbReference type="EMBL" id="CAG7718687.1"/>
    </source>
</evidence>
<accession>A0A8J2JH49</accession>
<gene>
    <name evidence="2" type="ORF">AFUS01_LOCUS8061</name>
</gene>
<evidence type="ECO:0000256" key="1">
    <source>
        <dbReference type="SAM" id="MobiDB-lite"/>
    </source>
</evidence>